<reference evidence="2 3" key="1">
    <citation type="journal article" date="2015" name="Genome Announc.">
        <title>Genome Sequence of Salmonella enterica Phage Det7.</title>
        <authorList>
            <person name="Casjens S.R."/>
            <person name="Jacobs-Sera D."/>
            <person name="Hatfull G.F."/>
            <person name="Hendrix R.W."/>
        </authorList>
    </citation>
    <scope>NUCLEOTIDE SEQUENCE [LARGE SCALE GENOMIC DNA]</scope>
</reference>
<keyword evidence="1" id="KW-0472">Membrane</keyword>
<evidence type="ECO:0000313" key="2">
    <source>
        <dbReference type="EMBL" id="AJQ21026.1"/>
    </source>
</evidence>
<dbReference type="KEGG" id="vg:24366758"/>
<sequence>MATQAERTGLDIRGILTAVVASALVSAASFLWFMGGMETRVNVLERDSNKMDQVLQKVNDMSERMAIMNTDLAYVKQNMAELKLNSSSLSDDVRTLRITVSDLQQKGNNNGRQ</sequence>
<feature type="transmembrane region" description="Helical" evidence="1">
    <location>
        <begin position="12"/>
        <end position="33"/>
    </location>
</feature>
<gene>
    <name evidence="2" type="primary">212</name>
    <name evidence="2" type="ORF">DET7_212</name>
</gene>
<accession>A0A0C5PQV4</accession>
<dbReference type="Proteomes" id="UP000032405">
    <property type="component" value="Segment"/>
</dbReference>
<dbReference type="GeneID" id="24366758"/>
<dbReference type="Gene3D" id="1.20.1480.30">
    <property type="entry name" value="Designed four-helix bundle protein"/>
    <property type="match status" value="1"/>
</dbReference>
<evidence type="ECO:0000313" key="3">
    <source>
        <dbReference type="Proteomes" id="UP000032405"/>
    </source>
</evidence>
<keyword evidence="1" id="KW-0812">Transmembrane</keyword>
<evidence type="ECO:0000256" key="1">
    <source>
        <dbReference type="SAM" id="Phobius"/>
    </source>
</evidence>
<dbReference type="RefSeq" id="YP_009140384.1">
    <property type="nucleotide sequence ID" value="NC_027119.1"/>
</dbReference>
<organism evidence="2 3">
    <name type="scientific">Salmonella phage Det7</name>
    <dbReference type="NCBI Taxonomy" id="454798"/>
    <lineage>
        <taxon>Viruses</taxon>
        <taxon>Duplodnaviria</taxon>
        <taxon>Heunggongvirae</taxon>
        <taxon>Uroviricota</taxon>
        <taxon>Caudoviricetes</taxon>
        <taxon>Pantevenvirales</taxon>
        <taxon>Ackermannviridae</taxon>
        <taxon>Cvivirinae</taxon>
        <taxon>Kuttervirus</taxon>
        <taxon>Kuttervirus Det7</taxon>
    </lineage>
</organism>
<keyword evidence="1" id="KW-1133">Transmembrane helix</keyword>
<protein>
    <submittedName>
        <fullName evidence="2">Uncharacterized protein</fullName>
    </submittedName>
</protein>
<keyword evidence="3" id="KW-1185">Reference proteome</keyword>
<dbReference type="EMBL" id="KP797973">
    <property type="protein sequence ID" value="AJQ21026.1"/>
    <property type="molecule type" value="Genomic_DNA"/>
</dbReference>
<proteinExistence type="predicted"/>
<name>A0A0C5PQV4_9CAUD</name>